<dbReference type="Pfam" id="PF20430">
    <property type="entry name" value="Eplus_motif"/>
    <property type="match status" value="1"/>
</dbReference>
<dbReference type="InterPro" id="IPR046848">
    <property type="entry name" value="E_motif"/>
</dbReference>
<dbReference type="InterPro" id="IPR002885">
    <property type="entry name" value="PPR_rpt"/>
</dbReference>
<keyword evidence="2" id="KW-0677">Repeat</keyword>
<dbReference type="PANTHER" id="PTHR47926">
    <property type="entry name" value="PENTATRICOPEPTIDE REPEAT-CONTAINING PROTEIN"/>
    <property type="match status" value="1"/>
</dbReference>
<dbReference type="InterPro" id="IPR011990">
    <property type="entry name" value="TPR-like_helical_dom_sf"/>
</dbReference>
<dbReference type="InterPro" id="IPR046849">
    <property type="entry name" value="E2_motif"/>
</dbReference>
<feature type="repeat" description="PPR" evidence="3">
    <location>
        <begin position="342"/>
        <end position="376"/>
    </location>
</feature>
<dbReference type="GO" id="GO:0009451">
    <property type="term" value="P:RNA modification"/>
    <property type="evidence" value="ECO:0007669"/>
    <property type="project" value="InterPro"/>
</dbReference>
<evidence type="ECO:0000256" key="1">
    <source>
        <dbReference type="ARBA" id="ARBA00006643"/>
    </source>
</evidence>
<dbReference type="FunFam" id="1.25.40.10:FF:000939">
    <property type="entry name" value="Pentatricopeptide repeat-containing protein ELI1, chloroplastic"/>
    <property type="match status" value="1"/>
</dbReference>
<dbReference type="Pfam" id="PF13041">
    <property type="entry name" value="PPR_2"/>
    <property type="match status" value="3"/>
</dbReference>
<feature type="domain" description="DYW" evidence="4">
    <location>
        <begin position="557"/>
        <end position="649"/>
    </location>
</feature>
<feature type="repeat" description="PPR" evidence="3">
    <location>
        <begin position="241"/>
        <end position="275"/>
    </location>
</feature>
<feature type="repeat" description="PPR" evidence="3">
    <location>
        <begin position="210"/>
        <end position="240"/>
    </location>
</feature>
<dbReference type="PROSITE" id="PS51375">
    <property type="entry name" value="PPR"/>
    <property type="match status" value="4"/>
</dbReference>
<dbReference type="AlphaFoldDB" id="A0A8S0P894"/>
<proteinExistence type="inferred from homology"/>
<evidence type="ECO:0000313" key="6">
    <source>
        <dbReference type="Proteomes" id="UP000594638"/>
    </source>
</evidence>
<gene>
    <name evidence="5" type="ORF">OLEA9_A119849</name>
</gene>
<dbReference type="Proteomes" id="UP000594638">
    <property type="component" value="Unassembled WGS sequence"/>
</dbReference>
<dbReference type="InterPro" id="IPR046960">
    <property type="entry name" value="PPR_At4g14850-like_plant"/>
</dbReference>
<dbReference type="Pfam" id="PF20431">
    <property type="entry name" value="E_motif"/>
    <property type="match status" value="1"/>
</dbReference>
<dbReference type="PANTHER" id="PTHR47926:SF456">
    <property type="entry name" value="PENTATRICOPEPTIDE REPEAT-CONTAINING PROTEIN ELI1, CHLOROPLASTIC"/>
    <property type="match status" value="1"/>
</dbReference>
<dbReference type="Pfam" id="PF14432">
    <property type="entry name" value="DYW_deaminase"/>
    <property type="match status" value="1"/>
</dbReference>
<dbReference type="FunFam" id="1.25.40.10:FF:000454">
    <property type="entry name" value="Pentatricopeptide repeat-containing protein At3g47530"/>
    <property type="match status" value="1"/>
</dbReference>
<dbReference type="Gene3D" id="1.25.40.10">
    <property type="entry name" value="Tetratricopeptide repeat domain"/>
    <property type="match status" value="4"/>
</dbReference>
<sequence length="649" mass="72009">MESITELCLVSHGVKLSEMEELLKSEVMSSISASTVLPLNSNTKQTNGLQPERLALLINKSKSIKQLRQIHAFVIRHGLESHPVLNFKLLRSYCSLGNLGHSVSLFNRTQKPSVYVYTAIIHGHAVNDLHEQAFLFYVQMLSEDVEPNAFTLSTVLKACQLESGKSLHCQVFKLGLESDTYVRTALMDVYTKGGDIISARKLFDTMPEHNLVSLTAMITGYTKNGLLDEARMLFDGMEERDVVSWNVMIDGYAQNGRPNDALILFRQMLQAKLKPNEATLLAVLSACGQVGALESGRWIHSYIQYNGIPVDARMGSALVDMYCKCGSLEGARMVFDGIKDKDAVAFNSMIVGYASHGFSQEAMEMFNNMRGIGLLPTEITFIGILNACAHAGLVSEGWGVFNSMKDLYGIQPKVEHYGCMVNLLGRAGQLEEAYKLVNSMNNDADPVLWGTLLGACTLHRKIHMGEKIVEFLIERGLANSGTYVLLSNLYASVGNWDGVARVRGMMKQSGVLKEPGCSSIEVNNKVHEFLAGDLKHPKCKEIYEMLKEINGWLKAHGYLPQTEIVLHDIGDSDKEKSLEFHSERLAIAFGLISTQPGSTIKIVKNLRVCPDCHSVTKLISKITGRKIVVRDRNRFHHFVDGSCSCGDYW</sequence>
<dbReference type="GO" id="GO:0008270">
    <property type="term" value="F:zinc ion binding"/>
    <property type="evidence" value="ECO:0007669"/>
    <property type="project" value="InterPro"/>
</dbReference>
<dbReference type="OrthoDB" id="185373at2759"/>
<protein>
    <submittedName>
        <fullName evidence="5">Pentatricopeptide repeat-containing ELI1, chloroplastic</fullName>
    </submittedName>
</protein>
<dbReference type="NCBIfam" id="TIGR00756">
    <property type="entry name" value="PPR"/>
    <property type="match status" value="6"/>
</dbReference>
<dbReference type="Gramene" id="OE9A119849T1">
    <property type="protein sequence ID" value="OE9A119849C1"/>
    <property type="gene ID" value="OE9A119849"/>
</dbReference>
<dbReference type="EMBL" id="CACTIH010000009">
    <property type="protein sequence ID" value="CAA2934009.1"/>
    <property type="molecule type" value="Genomic_DNA"/>
</dbReference>
<name>A0A8S0P894_OLEEU</name>
<comment type="caution">
    <text evidence="5">The sequence shown here is derived from an EMBL/GenBank/DDBJ whole genome shotgun (WGS) entry which is preliminary data.</text>
</comment>
<organism evidence="5 6">
    <name type="scientific">Olea europaea subsp. europaea</name>
    <dbReference type="NCBI Taxonomy" id="158383"/>
    <lineage>
        <taxon>Eukaryota</taxon>
        <taxon>Viridiplantae</taxon>
        <taxon>Streptophyta</taxon>
        <taxon>Embryophyta</taxon>
        <taxon>Tracheophyta</taxon>
        <taxon>Spermatophyta</taxon>
        <taxon>Magnoliopsida</taxon>
        <taxon>eudicotyledons</taxon>
        <taxon>Gunneridae</taxon>
        <taxon>Pentapetalae</taxon>
        <taxon>asterids</taxon>
        <taxon>lamiids</taxon>
        <taxon>Lamiales</taxon>
        <taxon>Oleaceae</taxon>
        <taxon>Oleeae</taxon>
        <taxon>Olea</taxon>
    </lineage>
</organism>
<dbReference type="GO" id="GO:0003723">
    <property type="term" value="F:RNA binding"/>
    <property type="evidence" value="ECO:0007669"/>
    <property type="project" value="InterPro"/>
</dbReference>
<feature type="repeat" description="PPR" evidence="3">
    <location>
        <begin position="113"/>
        <end position="147"/>
    </location>
</feature>
<evidence type="ECO:0000256" key="3">
    <source>
        <dbReference type="PROSITE-ProRule" id="PRU00708"/>
    </source>
</evidence>
<dbReference type="FunFam" id="1.25.40.10:FF:000031">
    <property type="entry name" value="Pentatricopeptide repeat-containing protein mitochondrial"/>
    <property type="match status" value="1"/>
</dbReference>
<evidence type="ECO:0000259" key="4">
    <source>
        <dbReference type="Pfam" id="PF14432"/>
    </source>
</evidence>
<accession>A0A8S0P894</accession>
<evidence type="ECO:0000313" key="5">
    <source>
        <dbReference type="EMBL" id="CAA2934009.1"/>
    </source>
</evidence>
<comment type="similarity">
    <text evidence="1">Belongs to the PPR family. PCMP-H subfamily.</text>
</comment>
<keyword evidence="6" id="KW-1185">Reference proteome</keyword>
<reference evidence="5 6" key="1">
    <citation type="submission" date="2019-12" db="EMBL/GenBank/DDBJ databases">
        <authorList>
            <person name="Alioto T."/>
            <person name="Alioto T."/>
            <person name="Gomez Garrido J."/>
        </authorList>
    </citation>
    <scope>NUCLEOTIDE SEQUENCE [LARGE SCALE GENOMIC DNA]</scope>
</reference>
<evidence type="ECO:0000256" key="2">
    <source>
        <dbReference type="ARBA" id="ARBA00022737"/>
    </source>
</evidence>
<dbReference type="InterPro" id="IPR032867">
    <property type="entry name" value="DYW_dom"/>
</dbReference>
<dbReference type="Pfam" id="PF01535">
    <property type="entry name" value="PPR"/>
    <property type="match status" value="3"/>
</dbReference>
<dbReference type="Gramene" id="OE9A119849T2">
    <property type="protein sequence ID" value="OE9A119849C2"/>
    <property type="gene ID" value="OE9A119849"/>
</dbReference>